<evidence type="ECO:0000313" key="7">
    <source>
        <dbReference type="EMBL" id="CBJ33785.1"/>
    </source>
</evidence>
<keyword evidence="2 4" id="KW-0863">Zinc-finger</keyword>
<evidence type="ECO:0000256" key="2">
    <source>
        <dbReference type="ARBA" id="ARBA00022771"/>
    </source>
</evidence>
<evidence type="ECO:0000256" key="3">
    <source>
        <dbReference type="ARBA" id="ARBA00022833"/>
    </source>
</evidence>
<feature type="domain" description="MYND-type" evidence="6">
    <location>
        <begin position="357"/>
        <end position="398"/>
    </location>
</feature>
<evidence type="ECO:0000313" key="8">
    <source>
        <dbReference type="Proteomes" id="UP000002630"/>
    </source>
</evidence>
<keyword evidence="1" id="KW-0479">Metal-binding</keyword>
<organism evidence="7 8">
    <name type="scientific">Ectocarpus siliculosus</name>
    <name type="common">Brown alga</name>
    <name type="synonym">Conferva siliculosa</name>
    <dbReference type="NCBI Taxonomy" id="2880"/>
    <lineage>
        <taxon>Eukaryota</taxon>
        <taxon>Sar</taxon>
        <taxon>Stramenopiles</taxon>
        <taxon>Ochrophyta</taxon>
        <taxon>PX clade</taxon>
        <taxon>Phaeophyceae</taxon>
        <taxon>Ectocarpales</taxon>
        <taxon>Ectocarpaceae</taxon>
        <taxon>Ectocarpus</taxon>
    </lineage>
</organism>
<dbReference type="PROSITE" id="PS50865">
    <property type="entry name" value="ZF_MYND_2"/>
    <property type="match status" value="1"/>
</dbReference>
<sequence>MMVNHNEFGITEEEFEEHGNDEAAVQDLLLQKMKNFITKHPEAAGDDAIKTLTALAVDELLLNGNLENARLVFQPVPFLKFFKEHGVAGIDSRRADLDKATEEVNAVATEAGMLEALTKAVGSNCKCLTLFTPGNPLKPQEEEPEGLTYAESLAAPFLKIPVKKTNATGQDSRLHVEIRRLPAPHDKAPYLCILIAPASRYVFHSFPIEETQADKAFMHVLEGIVMGVVTEGMGMIEEAVRIRPAQLTTTDPLLANFLSPLLEGTRVSVAASSDKVVNADSDAKTKESPLIAIMDGVYADFFIDLTKANSKRKLPIGDNMSDEAAFKVKSRTASGKEKYIADPEKEKRKIPEKMMACKGCNQLKLRSQVKQCSLCNEVWYCGNECQASDWSKGHKNDCSRKNEGKKKGKGAGHVSEDSGDDLGDQAAKDALDSFAIDLHKGLGGGGAKKKASGKKKGKGKKK</sequence>
<dbReference type="Gene3D" id="6.10.140.2220">
    <property type="match status" value="1"/>
</dbReference>
<dbReference type="GO" id="GO:0008270">
    <property type="term" value="F:zinc ion binding"/>
    <property type="evidence" value="ECO:0007669"/>
    <property type="project" value="UniProtKB-KW"/>
</dbReference>
<keyword evidence="8" id="KW-1185">Reference proteome</keyword>
<feature type="region of interest" description="Disordered" evidence="5">
    <location>
        <begin position="439"/>
        <end position="462"/>
    </location>
</feature>
<evidence type="ECO:0000259" key="6">
    <source>
        <dbReference type="PROSITE" id="PS50865"/>
    </source>
</evidence>
<dbReference type="PROSITE" id="PS01360">
    <property type="entry name" value="ZF_MYND_1"/>
    <property type="match status" value="1"/>
</dbReference>
<evidence type="ECO:0000256" key="1">
    <source>
        <dbReference type="ARBA" id="ARBA00022723"/>
    </source>
</evidence>
<dbReference type="SUPFAM" id="SSF144232">
    <property type="entry name" value="HIT/MYND zinc finger-like"/>
    <property type="match status" value="1"/>
</dbReference>
<feature type="compositionally biased region" description="Basic and acidic residues" evidence="5">
    <location>
        <begin position="391"/>
        <end position="402"/>
    </location>
</feature>
<name>D7G522_ECTSI</name>
<dbReference type="OrthoDB" id="552275at2759"/>
<feature type="region of interest" description="Disordered" evidence="5">
    <location>
        <begin position="390"/>
        <end position="425"/>
    </location>
</feature>
<keyword evidence="3" id="KW-0862">Zinc</keyword>
<proteinExistence type="predicted"/>
<protein>
    <recommendedName>
        <fullName evidence="6">MYND-type domain-containing protein</fullName>
    </recommendedName>
</protein>
<evidence type="ECO:0000256" key="5">
    <source>
        <dbReference type="SAM" id="MobiDB-lite"/>
    </source>
</evidence>
<dbReference type="EMBL" id="FN649760">
    <property type="protein sequence ID" value="CBJ33785.1"/>
    <property type="molecule type" value="Genomic_DNA"/>
</dbReference>
<dbReference type="AlphaFoldDB" id="D7G522"/>
<dbReference type="InParanoid" id="D7G522"/>
<evidence type="ECO:0000256" key="4">
    <source>
        <dbReference type="PROSITE-ProRule" id="PRU00134"/>
    </source>
</evidence>
<dbReference type="Proteomes" id="UP000002630">
    <property type="component" value="Unassembled WGS sequence"/>
</dbReference>
<reference evidence="7 8" key="1">
    <citation type="journal article" date="2010" name="Nature">
        <title>The Ectocarpus genome and the independent evolution of multicellularity in brown algae.</title>
        <authorList>
            <person name="Cock J.M."/>
            <person name="Sterck L."/>
            <person name="Rouze P."/>
            <person name="Scornet D."/>
            <person name="Allen A.E."/>
            <person name="Amoutzias G."/>
            <person name="Anthouard V."/>
            <person name="Artiguenave F."/>
            <person name="Aury J.M."/>
            <person name="Badger J.H."/>
            <person name="Beszteri B."/>
            <person name="Billiau K."/>
            <person name="Bonnet E."/>
            <person name="Bothwell J.H."/>
            <person name="Bowler C."/>
            <person name="Boyen C."/>
            <person name="Brownlee C."/>
            <person name="Carrano C.J."/>
            <person name="Charrier B."/>
            <person name="Cho G.Y."/>
            <person name="Coelho S.M."/>
            <person name="Collen J."/>
            <person name="Corre E."/>
            <person name="Da Silva C."/>
            <person name="Delage L."/>
            <person name="Delaroque N."/>
            <person name="Dittami S.M."/>
            <person name="Doulbeau S."/>
            <person name="Elias M."/>
            <person name="Farnham G."/>
            <person name="Gachon C.M."/>
            <person name="Gschloessl B."/>
            <person name="Heesch S."/>
            <person name="Jabbari K."/>
            <person name="Jubin C."/>
            <person name="Kawai H."/>
            <person name="Kimura K."/>
            <person name="Kloareg B."/>
            <person name="Kupper F.C."/>
            <person name="Lang D."/>
            <person name="Le Bail A."/>
            <person name="Leblanc C."/>
            <person name="Lerouge P."/>
            <person name="Lohr M."/>
            <person name="Lopez P.J."/>
            <person name="Martens C."/>
            <person name="Maumus F."/>
            <person name="Michel G."/>
            <person name="Miranda-Saavedra D."/>
            <person name="Morales J."/>
            <person name="Moreau H."/>
            <person name="Motomura T."/>
            <person name="Nagasato C."/>
            <person name="Napoli C.A."/>
            <person name="Nelson D.R."/>
            <person name="Nyvall-Collen P."/>
            <person name="Peters A.F."/>
            <person name="Pommier C."/>
            <person name="Potin P."/>
            <person name="Poulain J."/>
            <person name="Quesneville H."/>
            <person name="Read B."/>
            <person name="Rensing S.A."/>
            <person name="Ritter A."/>
            <person name="Rousvoal S."/>
            <person name="Samanta M."/>
            <person name="Samson G."/>
            <person name="Schroeder D.C."/>
            <person name="Segurens B."/>
            <person name="Strittmatter M."/>
            <person name="Tonon T."/>
            <person name="Tregear J.W."/>
            <person name="Valentin K."/>
            <person name="von Dassow P."/>
            <person name="Yamagishi T."/>
            <person name="Van de Peer Y."/>
            <person name="Wincker P."/>
        </authorList>
    </citation>
    <scope>NUCLEOTIDE SEQUENCE [LARGE SCALE GENOMIC DNA]</scope>
    <source>
        <strain evidence="8">Ec32 / CCAP1310/4</strain>
    </source>
</reference>
<dbReference type="InterPro" id="IPR002893">
    <property type="entry name" value="Znf_MYND"/>
</dbReference>
<accession>D7G522</accession>
<feature type="compositionally biased region" description="Basic residues" evidence="5">
    <location>
        <begin position="447"/>
        <end position="462"/>
    </location>
</feature>
<dbReference type="Pfam" id="PF01753">
    <property type="entry name" value="zf-MYND"/>
    <property type="match status" value="1"/>
</dbReference>
<gene>
    <name evidence="7" type="ORF">Esi_0611_0005</name>
</gene>